<dbReference type="InterPro" id="IPR038078">
    <property type="entry name" value="PhoU-like_sf"/>
</dbReference>
<sequence length="206" mass="23931">MFSRKNTDPFFESLAKISVNVQEAMHYAKDVRIRSKADLEEISTTMKKYETDGDDLIHELIVMLNKSFMTPIEREDILALANSMDNVLDGIEECIAHFDMFALTESDDAMNTFIHYITLSTDEIVKAMDKLQDKKLPGMREHAIRVKDYESKCDEVLRESIKQLFLHEKDPIRIIQFKDIYEQLEDIADECQNVANTIETIIMRNA</sequence>
<evidence type="ECO:0008006" key="4">
    <source>
        <dbReference type="Google" id="ProtNLM"/>
    </source>
</evidence>
<accession>A0A1U7PQH6</accession>
<dbReference type="Proteomes" id="UP000187550">
    <property type="component" value="Unassembled WGS sequence"/>
</dbReference>
<proteinExistence type="inferred from homology"/>
<dbReference type="SUPFAM" id="SSF109755">
    <property type="entry name" value="PhoU-like"/>
    <property type="match status" value="1"/>
</dbReference>
<dbReference type="STRING" id="550447.SAMN05428946_1663"/>
<dbReference type="RefSeq" id="WP_076757980.1">
    <property type="nucleotide sequence ID" value="NZ_FTPL01000002.1"/>
</dbReference>
<name>A0A1U7PQH6_9BACI</name>
<dbReference type="OrthoDB" id="9797568at2"/>
<comment type="similarity">
    <text evidence="1">Belongs to the UPF0111 family.</text>
</comment>
<dbReference type="InterPro" id="IPR052912">
    <property type="entry name" value="UPF0111_domain"/>
</dbReference>
<evidence type="ECO:0000313" key="2">
    <source>
        <dbReference type="EMBL" id="SIT83883.1"/>
    </source>
</evidence>
<organism evidence="2 3">
    <name type="scientific">Edaphobacillus lindanitolerans</name>
    <dbReference type="NCBI Taxonomy" id="550447"/>
    <lineage>
        <taxon>Bacteria</taxon>
        <taxon>Bacillati</taxon>
        <taxon>Bacillota</taxon>
        <taxon>Bacilli</taxon>
        <taxon>Bacillales</taxon>
        <taxon>Bacillaceae</taxon>
        <taxon>Edaphobacillus</taxon>
    </lineage>
</organism>
<dbReference type="AlphaFoldDB" id="A0A1U7PQH6"/>
<evidence type="ECO:0000313" key="3">
    <source>
        <dbReference type="Proteomes" id="UP000187550"/>
    </source>
</evidence>
<dbReference type="Gene3D" id="1.20.58.220">
    <property type="entry name" value="Phosphate transport system protein phou homolog 2, domain 2"/>
    <property type="match status" value="1"/>
</dbReference>
<reference evidence="3" key="1">
    <citation type="submission" date="2017-01" db="EMBL/GenBank/DDBJ databases">
        <authorList>
            <person name="Varghese N."/>
            <person name="Submissions S."/>
        </authorList>
    </citation>
    <scope>NUCLEOTIDE SEQUENCE [LARGE SCALE GENOMIC DNA]</scope>
    <source>
        <strain evidence="3">MNA4</strain>
    </source>
</reference>
<dbReference type="PANTHER" id="PTHR37298">
    <property type="entry name" value="UPF0111 PROTEIN YKAA"/>
    <property type="match status" value="1"/>
</dbReference>
<dbReference type="EMBL" id="FTPL01000002">
    <property type="protein sequence ID" value="SIT83883.1"/>
    <property type="molecule type" value="Genomic_DNA"/>
</dbReference>
<protein>
    <recommendedName>
        <fullName evidence="4">Phosphate transport regulator</fullName>
    </recommendedName>
</protein>
<dbReference type="InterPro" id="IPR018445">
    <property type="entry name" value="Put_Phosphate_transp_reg"/>
</dbReference>
<gene>
    <name evidence="2" type="ORF">SAMN05428946_1663</name>
</gene>
<keyword evidence="3" id="KW-1185">Reference proteome</keyword>
<evidence type="ECO:0000256" key="1">
    <source>
        <dbReference type="ARBA" id="ARBA00008591"/>
    </source>
</evidence>
<dbReference type="PANTHER" id="PTHR37298:SF1">
    <property type="entry name" value="UPF0111 PROTEIN YKAA"/>
    <property type="match status" value="1"/>
</dbReference>
<dbReference type="Pfam" id="PF01865">
    <property type="entry name" value="PhoU_div"/>
    <property type="match status" value="1"/>
</dbReference>